<organism evidence="2 3">
    <name type="scientific">Paraburkholderia phenoliruptrix</name>
    <dbReference type="NCBI Taxonomy" id="252970"/>
    <lineage>
        <taxon>Bacteria</taxon>
        <taxon>Pseudomonadati</taxon>
        <taxon>Pseudomonadota</taxon>
        <taxon>Betaproteobacteria</taxon>
        <taxon>Burkholderiales</taxon>
        <taxon>Burkholderiaceae</taxon>
        <taxon>Paraburkholderia</taxon>
    </lineage>
</organism>
<accession>A0A6J5CNR8</accession>
<gene>
    <name evidence="2" type="ORF">LMG22037_06536</name>
</gene>
<protein>
    <submittedName>
        <fullName evidence="2">Uncharacterized protein</fullName>
    </submittedName>
</protein>
<name>A0A6J5CNR8_9BURK</name>
<proteinExistence type="predicted"/>
<dbReference type="Proteomes" id="UP000494249">
    <property type="component" value="Unassembled WGS sequence"/>
</dbReference>
<dbReference type="InterPro" id="IPR049802">
    <property type="entry name" value="RhsC-like_FIX"/>
</dbReference>
<dbReference type="CDD" id="cd20746">
    <property type="entry name" value="FIX_Ntox15_NUC_DUF4112_RhsA-like"/>
    <property type="match status" value="1"/>
</dbReference>
<keyword evidence="1" id="KW-0472">Membrane</keyword>
<reference evidence="2 3" key="1">
    <citation type="submission" date="2020-04" db="EMBL/GenBank/DDBJ databases">
        <authorList>
            <person name="De Canck E."/>
        </authorList>
    </citation>
    <scope>NUCLEOTIDE SEQUENCE [LARGE SCALE GENOMIC DNA]</scope>
    <source>
        <strain evidence="2 3">LMG 22037</strain>
    </source>
</reference>
<keyword evidence="1" id="KW-1133">Transmembrane helix</keyword>
<dbReference type="EMBL" id="CADIKB010000075">
    <property type="protein sequence ID" value="CAB3741858.1"/>
    <property type="molecule type" value="Genomic_DNA"/>
</dbReference>
<feature type="transmembrane region" description="Helical" evidence="1">
    <location>
        <begin position="74"/>
        <end position="92"/>
    </location>
</feature>
<evidence type="ECO:0000313" key="2">
    <source>
        <dbReference type="EMBL" id="CAB3741858.1"/>
    </source>
</evidence>
<evidence type="ECO:0000256" key="1">
    <source>
        <dbReference type="SAM" id="Phobius"/>
    </source>
</evidence>
<evidence type="ECO:0000313" key="3">
    <source>
        <dbReference type="Proteomes" id="UP000494249"/>
    </source>
</evidence>
<sequence>MGWSIDDFNATSMEVGQWCWGTLEGAFNEKQTISQVIVDAVVGMIPLVGDVTAVRDLLAVGIDMSKDPKKREEVMQWVLLIVLVFALIPVAMSHRQLKVGTAGAA</sequence>
<keyword evidence="1" id="KW-0812">Transmembrane</keyword>
<dbReference type="AlphaFoldDB" id="A0A6J5CNR8"/>